<dbReference type="HOGENOM" id="CLU_003827_9_0_1"/>
<dbReference type="OrthoDB" id="432685at2759"/>
<reference evidence="17" key="2">
    <citation type="submission" date="2014-02" db="EMBL/GenBank/DDBJ databases">
        <title>Complete DNA sequence of /Kuraishia capsulata/ illustrates novel genomic features among budding yeasts (/Saccharomycotina/).</title>
        <authorList>
            <person name="Morales L."/>
            <person name="Noel B."/>
            <person name="Porcel B."/>
            <person name="Marcet-Houben M."/>
            <person name="Hullo M-F."/>
            <person name="Sacerdot C."/>
            <person name="Tekaia F."/>
            <person name="Leh-Louis V."/>
            <person name="Despons L."/>
            <person name="Khanna V."/>
            <person name="Aury J-M."/>
            <person name="Barbe V."/>
            <person name="Couloux A."/>
            <person name="Labadie K."/>
            <person name="Pelletier E."/>
            <person name="Souciet J-L."/>
            <person name="Boekhout T."/>
            <person name="Gabaldon T."/>
            <person name="Wincker P."/>
            <person name="Dujon B."/>
        </authorList>
    </citation>
    <scope>NUCLEOTIDE SEQUENCE</scope>
    <source>
        <strain evidence="17">CBS 1993</strain>
    </source>
</reference>
<accession>W6MQM2</accession>
<evidence type="ECO:0000256" key="1">
    <source>
        <dbReference type="ARBA" id="ARBA00001974"/>
    </source>
</evidence>
<keyword evidence="11" id="KW-0496">Mitochondrion</keyword>
<evidence type="ECO:0000256" key="14">
    <source>
        <dbReference type="RuleBase" id="RU361226"/>
    </source>
</evidence>
<feature type="binding site" evidence="13">
    <location>
        <position position="136"/>
    </location>
    <ligand>
        <name>FAD</name>
        <dbReference type="ChEBI" id="CHEBI:57692"/>
    </ligand>
</feature>
<evidence type="ECO:0000256" key="13">
    <source>
        <dbReference type="PIRSR" id="PIRSR601834-1"/>
    </source>
</evidence>
<keyword evidence="4 13" id="KW-0285">Flavoprotein</keyword>
<comment type="similarity">
    <text evidence="3 14">Belongs to the flavoprotein pyridine nucleotide cytochrome reductase family.</text>
</comment>
<evidence type="ECO:0000256" key="15">
    <source>
        <dbReference type="SAM" id="Phobius"/>
    </source>
</evidence>
<evidence type="ECO:0000256" key="3">
    <source>
        <dbReference type="ARBA" id="ARBA00006105"/>
    </source>
</evidence>
<dbReference type="EC" id="1.6.2.2" evidence="14"/>
<dbReference type="GO" id="GO:0005741">
    <property type="term" value="C:mitochondrial outer membrane"/>
    <property type="evidence" value="ECO:0007669"/>
    <property type="project" value="UniProtKB-SubCell"/>
</dbReference>
<dbReference type="InterPro" id="IPR008333">
    <property type="entry name" value="Cbr1-like_FAD-bd_dom"/>
</dbReference>
<evidence type="ECO:0000256" key="8">
    <source>
        <dbReference type="ARBA" id="ARBA00022989"/>
    </source>
</evidence>
<feature type="binding site" evidence="13">
    <location>
        <position position="144"/>
    </location>
    <ligand>
        <name>FAD</name>
        <dbReference type="ChEBI" id="CHEBI:57692"/>
    </ligand>
</feature>
<dbReference type="PRINTS" id="PR00406">
    <property type="entry name" value="CYTB5RDTASE"/>
</dbReference>
<feature type="binding site" evidence="13">
    <location>
        <position position="134"/>
    </location>
    <ligand>
        <name>FAD</name>
        <dbReference type="ChEBI" id="CHEBI:57692"/>
    </ligand>
</feature>
<dbReference type="Pfam" id="PF00175">
    <property type="entry name" value="NAD_binding_1"/>
    <property type="match status" value="1"/>
</dbReference>
<keyword evidence="10 14" id="KW-0520">NAD</keyword>
<evidence type="ECO:0000256" key="6">
    <source>
        <dbReference type="ARBA" id="ARBA00022787"/>
    </source>
</evidence>
<evidence type="ECO:0000256" key="10">
    <source>
        <dbReference type="ARBA" id="ARBA00023027"/>
    </source>
</evidence>
<feature type="binding site" evidence="13">
    <location>
        <position position="185"/>
    </location>
    <ligand>
        <name>FAD</name>
        <dbReference type="ChEBI" id="CHEBI:57692"/>
    </ligand>
</feature>
<dbReference type="Gene3D" id="2.40.30.10">
    <property type="entry name" value="Translation factors"/>
    <property type="match status" value="1"/>
</dbReference>
<dbReference type="AlphaFoldDB" id="W6MQM2"/>
<comment type="cofactor">
    <cofactor evidence="1 13 14">
        <name>FAD</name>
        <dbReference type="ChEBI" id="CHEBI:57692"/>
    </cofactor>
</comment>
<dbReference type="InterPro" id="IPR001709">
    <property type="entry name" value="Flavoprot_Pyr_Nucl_cyt_Rdtase"/>
</dbReference>
<dbReference type="EMBL" id="HG793129">
    <property type="protein sequence ID" value="CDK28638.1"/>
    <property type="molecule type" value="Genomic_DNA"/>
</dbReference>
<dbReference type="PRINTS" id="PR00371">
    <property type="entry name" value="FPNCR"/>
</dbReference>
<dbReference type="Gene3D" id="3.40.50.80">
    <property type="entry name" value="Nucleotide-binding domain of ferredoxin-NADP reductase (FNR) module"/>
    <property type="match status" value="1"/>
</dbReference>
<feature type="binding site" evidence="13">
    <location>
        <position position="119"/>
    </location>
    <ligand>
        <name>FAD</name>
        <dbReference type="ChEBI" id="CHEBI:57692"/>
    </ligand>
</feature>
<dbReference type="STRING" id="1382522.W6MQM2"/>
<comment type="subcellular location">
    <subcellularLocation>
        <location evidence="2">Mitochondrion outer membrane</location>
    </subcellularLocation>
</comment>
<dbReference type="Proteomes" id="UP000019384">
    <property type="component" value="Unassembled WGS sequence"/>
</dbReference>
<evidence type="ECO:0000313" key="18">
    <source>
        <dbReference type="Proteomes" id="UP000019384"/>
    </source>
</evidence>
<evidence type="ECO:0000256" key="12">
    <source>
        <dbReference type="ARBA" id="ARBA00023136"/>
    </source>
</evidence>
<evidence type="ECO:0000256" key="5">
    <source>
        <dbReference type="ARBA" id="ARBA00022692"/>
    </source>
</evidence>
<feature type="binding site" evidence="13">
    <location>
        <position position="143"/>
    </location>
    <ligand>
        <name>FAD</name>
        <dbReference type="ChEBI" id="CHEBI:57692"/>
    </ligand>
</feature>
<dbReference type="GO" id="GO:0006696">
    <property type="term" value="P:ergosterol biosynthetic process"/>
    <property type="evidence" value="ECO:0007669"/>
    <property type="project" value="TreeGrafter"/>
</dbReference>
<dbReference type="FunFam" id="3.40.50.80:FF:000009">
    <property type="entry name" value="NADH-cytochrome b5 reductase"/>
    <property type="match status" value="1"/>
</dbReference>
<feature type="binding site" evidence="13">
    <location>
        <position position="117"/>
    </location>
    <ligand>
        <name>FAD</name>
        <dbReference type="ChEBI" id="CHEBI:57692"/>
    </ligand>
</feature>
<dbReference type="InterPro" id="IPR001834">
    <property type="entry name" value="CBR-like"/>
</dbReference>
<keyword evidence="12 15" id="KW-0472">Membrane</keyword>
<keyword evidence="5 15" id="KW-0812">Transmembrane</keyword>
<feature type="transmembrane region" description="Helical" evidence="15">
    <location>
        <begin position="12"/>
        <end position="30"/>
    </location>
</feature>
<evidence type="ECO:0000256" key="9">
    <source>
        <dbReference type="ARBA" id="ARBA00023002"/>
    </source>
</evidence>
<dbReference type="RefSeq" id="XP_022460628.1">
    <property type="nucleotide sequence ID" value="XM_022601376.1"/>
</dbReference>
<dbReference type="SUPFAM" id="SSF52343">
    <property type="entry name" value="Ferredoxin reductase-like, C-terminal NADP-linked domain"/>
    <property type="match status" value="1"/>
</dbReference>
<dbReference type="SUPFAM" id="SSF63380">
    <property type="entry name" value="Riboflavin synthase domain-like"/>
    <property type="match status" value="1"/>
</dbReference>
<organism evidence="17 18">
    <name type="scientific">Kuraishia capsulata CBS 1993</name>
    <dbReference type="NCBI Taxonomy" id="1382522"/>
    <lineage>
        <taxon>Eukaryota</taxon>
        <taxon>Fungi</taxon>
        <taxon>Dikarya</taxon>
        <taxon>Ascomycota</taxon>
        <taxon>Saccharomycotina</taxon>
        <taxon>Pichiomycetes</taxon>
        <taxon>Pichiales</taxon>
        <taxon>Pichiaceae</taxon>
        <taxon>Kuraishia</taxon>
    </lineage>
</organism>
<keyword evidence="8 15" id="KW-1133">Transmembrane helix</keyword>
<evidence type="ECO:0000259" key="16">
    <source>
        <dbReference type="PROSITE" id="PS51384"/>
    </source>
</evidence>
<keyword evidence="7 13" id="KW-0274">FAD</keyword>
<dbReference type="InterPro" id="IPR017927">
    <property type="entry name" value="FAD-bd_FR_type"/>
</dbReference>
<keyword evidence="18" id="KW-1185">Reference proteome</keyword>
<keyword evidence="9 14" id="KW-0560">Oxidoreductase</keyword>
<name>W6MQM2_9ASCO</name>
<keyword evidence="6" id="KW-1000">Mitochondrion outer membrane</keyword>
<dbReference type="InterPro" id="IPR001433">
    <property type="entry name" value="OxRdtase_FAD/NAD-bd"/>
</dbReference>
<gene>
    <name evidence="17" type="ORF">KUCA_T00004622001</name>
</gene>
<evidence type="ECO:0000256" key="11">
    <source>
        <dbReference type="ARBA" id="ARBA00023128"/>
    </source>
</evidence>
<evidence type="ECO:0000256" key="2">
    <source>
        <dbReference type="ARBA" id="ARBA00004294"/>
    </source>
</evidence>
<comment type="catalytic activity">
    <reaction evidence="14">
        <text>2 Fe(III)-[cytochrome b5] + NADH = 2 Fe(II)-[cytochrome b5] + NAD(+) + H(+)</text>
        <dbReference type="Rhea" id="RHEA:46680"/>
        <dbReference type="Rhea" id="RHEA-COMP:10438"/>
        <dbReference type="Rhea" id="RHEA-COMP:10439"/>
        <dbReference type="ChEBI" id="CHEBI:15378"/>
        <dbReference type="ChEBI" id="CHEBI:29033"/>
        <dbReference type="ChEBI" id="CHEBI:29034"/>
        <dbReference type="ChEBI" id="CHEBI:57540"/>
        <dbReference type="ChEBI" id="CHEBI:57945"/>
        <dbReference type="EC" id="1.6.2.2"/>
    </reaction>
</comment>
<dbReference type="InterPro" id="IPR039261">
    <property type="entry name" value="FNR_nucleotide-bd"/>
</dbReference>
<protein>
    <recommendedName>
        <fullName evidence="14">NADH-cytochrome b5 reductase</fullName>
        <ecNumber evidence="14">1.6.2.2</ecNumber>
    </recommendedName>
</protein>
<evidence type="ECO:0000313" key="17">
    <source>
        <dbReference type="EMBL" id="CDK28638.1"/>
    </source>
</evidence>
<dbReference type="PROSITE" id="PS51384">
    <property type="entry name" value="FAD_FR"/>
    <property type="match status" value="1"/>
</dbReference>
<dbReference type="InterPro" id="IPR017938">
    <property type="entry name" value="Riboflavin_synthase-like_b-brl"/>
</dbReference>
<sequence length="307" mass="34586">MSQVKDTSHLLKTPLHGIVIPSCLILFGVGVHDWRYVPYAAVGLAIFLSIRMFRAYLRRKSLHPEKWKEFELIDKTVISKNSAIYRFKLYSEAENLDIPVGHHVACKVPIDGKDEIRFYTPVSGQYDEGFFDILVKSYKDGTVSKYFAGLKEGQSVSFRGPVGRMAYRPNMARKIGMIAGGSGITPLLQVMSYITTTPEDLTEVSLLFANETENDILLRQELDSLAAAYPNFKVAYTLTHPPANWEGETGYITKEMFEKYMPAASEDTKIFVCGPMPMKKLIIELAESVGFAKGVYQSKQDDQVFCF</sequence>
<dbReference type="PANTHER" id="PTHR19370:SF143">
    <property type="entry name" value="PLASMA MEMBRANE-ASSOCIATED COENZYME Q6 REDUCTASE PGA3"/>
    <property type="match status" value="1"/>
</dbReference>
<evidence type="ECO:0000256" key="7">
    <source>
        <dbReference type="ARBA" id="ARBA00022827"/>
    </source>
</evidence>
<dbReference type="Pfam" id="PF00970">
    <property type="entry name" value="FAD_binding_6"/>
    <property type="match status" value="1"/>
</dbReference>
<dbReference type="PANTHER" id="PTHR19370">
    <property type="entry name" value="NADH-CYTOCHROME B5 REDUCTASE"/>
    <property type="match status" value="1"/>
</dbReference>
<dbReference type="GeneID" id="34522016"/>
<reference evidence="17" key="1">
    <citation type="submission" date="2013-12" db="EMBL/GenBank/DDBJ databases">
        <authorList>
            <person name="Genoscope - CEA"/>
        </authorList>
    </citation>
    <scope>NUCLEOTIDE SEQUENCE</scope>
    <source>
        <strain evidence="17">CBS 1993</strain>
    </source>
</reference>
<dbReference type="GO" id="GO:0090524">
    <property type="term" value="F:cytochrome-b5 reductase activity, acting on NADH"/>
    <property type="evidence" value="ECO:0007669"/>
    <property type="project" value="UniProtKB-EC"/>
</dbReference>
<dbReference type="CDD" id="cd06183">
    <property type="entry name" value="cyt_b5_reduct_like"/>
    <property type="match status" value="1"/>
</dbReference>
<evidence type="ECO:0000256" key="4">
    <source>
        <dbReference type="ARBA" id="ARBA00022630"/>
    </source>
</evidence>
<dbReference type="FunFam" id="2.40.30.10:FF:000069">
    <property type="entry name" value="NADH-cytochrome b5 reductase"/>
    <property type="match status" value="1"/>
</dbReference>
<feature type="domain" description="FAD-binding FR-type" evidence="16">
    <location>
        <begin position="65"/>
        <end position="168"/>
    </location>
</feature>
<proteinExistence type="inferred from homology"/>
<feature type="transmembrane region" description="Helical" evidence="15">
    <location>
        <begin position="36"/>
        <end position="57"/>
    </location>
</feature>